<dbReference type="Pfam" id="PF02384">
    <property type="entry name" value="N6_Mtase"/>
    <property type="match status" value="1"/>
</dbReference>
<feature type="domain" description="Helicase ATP-binding" evidence="3">
    <location>
        <begin position="214"/>
        <end position="418"/>
    </location>
</feature>
<dbReference type="InterPro" id="IPR041635">
    <property type="entry name" value="Type_ISP_LLaBIII_C"/>
</dbReference>
<dbReference type="InterPro" id="IPR029063">
    <property type="entry name" value="SAM-dependent_MTases_sf"/>
</dbReference>
<evidence type="ECO:0000256" key="1">
    <source>
        <dbReference type="ARBA" id="ARBA00006594"/>
    </source>
</evidence>
<evidence type="ECO:0000259" key="3">
    <source>
        <dbReference type="PROSITE" id="PS51192"/>
    </source>
</evidence>
<dbReference type="GO" id="GO:0005829">
    <property type="term" value="C:cytosol"/>
    <property type="evidence" value="ECO:0007669"/>
    <property type="project" value="TreeGrafter"/>
</dbReference>
<dbReference type="GO" id="GO:0005524">
    <property type="term" value="F:ATP binding"/>
    <property type="evidence" value="ECO:0007669"/>
    <property type="project" value="InterPro"/>
</dbReference>
<feature type="region of interest" description="Disordered" evidence="2">
    <location>
        <begin position="711"/>
        <end position="739"/>
    </location>
</feature>
<dbReference type="GO" id="GO:0008170">
    <property type="term" value="F:N-methyltransferase activity"/>
    <property type="evidence" value="ECO:0007669"/>
    <property type="project" value="InterPro"/>
</dbReference>
<dbReference type="Pfam" id="PF13156">
    <property type="entry name" value="Mrr_cat_2"/>
    <property type="match status" value="1"/>
</dbReference>
<gene>
    <name evidence="4" type="ORF">SRCM100623_00456</name>
</gene>
<name>A0A1A0DIB8_ACEPA</name>
<reference evidence="4 5" key="1">
    <citation type="submission" date="2016-05" db="EMBL/GenBank/DDBJ databases">
        <title>Genome sequencing of Acetobacter pasteurianus strain SRCM100623.</title>
        <authorList>
            <person name="Song Y.R."/>
        </authorList>
    </citation>
    <scope>NUCLEOTIDE SEQUENCE [LARGE SCALE GENOMIC DNA]</scope>
    <source>
        <strain evidence="4 5">SRCM100623</strain>
    </source>
</reference>
<dbReference type="InterPro" id="IPR006935">
    <property type="entry name" value="Helicase/UvrB_N"/>
</dbReference>
<dbReference type="SUPFAM" id="SSF53335">
    <property type="entry name" value="S-adenosyl-L-methionine-dependent methyltransferases"/>
    <property type="match status" value="1"/>
</dbReference>
<dbReference type="Pfam" id="PF22240">
    <property type="entry name" value="ISP_coupler"/>
    <property type="match status" value="1"/>
</dbReference>
<dbReference type="Pfam" id="PF18135">
    <property type="entry name" value="Type_ISP_C"/>
    <property type="match status" value="1"/>
</dbReference>
<dbReference type="PANTHER" id="PTHR47396:SF1">
    <property type="entry name" value="ATP-DEPENDENT HELICASE IRC3-RELATED"/>
    <property type="match status" value="1"/>
</dbReference>
<dbReference type="SUPFAM" id="SSF52980">
    <property type="entry name" value="Restriction endonuclease-like"/>
    <property type="match status" value="1"/>
</dbReference>
<dbReference type="InterPro" id="IPR014001">
    <property type="entry name" value="Helicase_ATP-bd"/>
</dbReference>
<comment type="caution">
    <text evidence="4">The sequence shown here is derived from an EMBL/GenBank/DDBJ whole genome shotgun (WGS) entry which is preliminary data.</text>
</comment>
<dbReference type="PANTHER" id="PTHR47396">
    <property type="entry name" value="TYPE I RESTRICTION ENZYME ECOKI R PROTEIN"/>
    <property type="match status" value="1"/>
</dbReference>
<feature type="compositionally biased region" description="Polar residues" evidence="2">
    <location>
        <begin position="711"/>
        <end position="735"/>
    </location>
</feature>
<accession>A0A1A0DIB8</accession>
<dbReference type="EMBL" id="LYUD01000045">
    <property type="protein sequence ID" value="OAZ75033.1"/>
    <property type="molecule type" value="Genomic_DNA"/>
</dbReference>
<dbReference type="GO" id="GO:0016787">
    <property type="term" value="F:hydrolase activity"/>
    <property type="evidence" value="ECO:0007669"/>
    <property type="project" value="InterPro"/>
</dbReference>
<dbReference type="InterPro" id="IPR050742">
    <property type="entry name" value="Helicase_Restrict-Modif_Enz"/>
</dbReference>
<dbReference type="GO" id="GO:0003677">
    <property type="term" value="F:DNA binding"/>
    <property type="evidence" value="ECO:0007669"/>
    <property type="project" value="InterPro"/>
</dbReference>
<protein>
    <recommendedName>
        <fullName evidence="3">Helicase ATP-binding domain-containing protein</fullName>
    </recommendedName>
</protein>
<dbReference type="InterPro" id="IPR001650">
    <property type="entry name" value="Helicase_C-like"/>
</dbReference>
<dbReference type="InterPro" id="IPR003356">
    <property type="entry name" value="DNA_methylase_A-5"/>
</dbReference>
<dbReference type="InterPro" id="IPR039442">
    <property type="entry name" value="Mrr-like_dom"/>
</dbReference>
<evidence type="ECO:0000313" key="4">
    <source>
        <dbReference type="EMBL" id="OAZ75033.1"/>
    </source>
</evidence>
<proteinExistence type="inferred from homology"/>
<dbReference type="SMART" id="SM00490">
    <property type="entry name" value="HELICc"/>
    <property type="match status" value="1"/>
</dbReference>
<dbReference type="InterPro" id="IPR053980">
    <property type="entry name" value="ISP_coupler"/>
</dbReference>
<dbReference type="Pfam" id="PF00271">
    <property type="entry name" value="Helicase_C"/>
    <property type="match status" value="1"/>
</dbReference>
<dbReference type="Gene3D" id="3.40.50.300">
    <property type="entry name" value="P-loop containing nucleotide triphosphate hydrolases"/>
    <property type="match status" value="2"/>
</dbReference>
<dbReference type="InterPro" id="IPR011335">
    <property type="entry name" value="Restrct_endonuc-II-like"/>
</dbReference>
<evidence type="ECO:0000313" key="5">
    <source>
        <dbReference type="Proteomes" id="UP000093796"/>
    </source>
</evidence>
<dbReference type="PROSITE" id="PS51192">
    <property type="entry name" value="HELICASE_ATP_BIND_1"/>
    <property type="match status" value="1"/>
</dbReference>
<comment type="similarity">
    <text evidence="1">Belongs to the N(4)/N(6)-methyltransferase family.</text>
</comment>
<dbReference type="SMART" id="SM00487">
    <property type="entry name" value="DEXDc"/>
    <property type="match status" value="1"/>
</dbReference>
<dbReference type="SUPFAM" id="SSF52540">
    <property type="entry name" value="P-loop containing nucleoside triphosphate hydrolases"/>
    <property type="match status" value="1"/>
</dbReference>
<dbReference type="Gene3D" id="3.40.50.150">
    <property type="entry name" value="Vaccinia Virus protein VP39"/>
    <property type="match status" value="1"/>
</dbReference>
<evidence type="ECO:0000256" key="2">
    <source>
        <dbReference type="SAM" id="MobiDB-lite"/>
    </source>
</evidence>
<sequence length="1667" mass="188837">MEWLIRSWRGVLLIFTPEAIVADKFLSDPFKVCVLMSALSELLDSLRDSAVSESEKGTYFEELIVCYLRTEPSYADIYDQVCTYKEWAREHGHPVKDTGIDLVARTRGTQEFHAIQCKFYAPDHKISKKDIDTFFSASGKKHFSRRIIVATTNHWNSNAEDTLSDQNPPVSKIDLLDLENSLIDWSQYKPNKAPVLREKKTPREHQVTAIHNVQAGFKTHERGRLIMACGTGKTFTSLKIAEQQVGKGGLVLFLVPSLSLLSQTLTEWTQESHVPLHSFAVCSDSDVGKKKASDDDEIKVKIHELRYPATTSAERLTKEYLKRHDNSHMTVVFSTYHSIKVISDAQKEFGFPEFDLIVCDEAHRTTGVTFGGEDNDSAFVKVHNQEFLKGKHRLYMTATPRIYGDVAQEKAIKEGAIVYGMNNEDIYGPEFHVITFSEAVRRKLLVDYKVIVLAVDEDTVSRSVQKLLDDPDNGLTVSDASKIVGCWKALSKVGLTLDDLDAPEPMKRAVAFCQVISPNYKGKTHKVSSIQISEMFQKVVEEYQDGEDIEQQARLTCEAEHVDGGMNASEKEGKLAWLKEEPPENTCRVLSNVRCLSEGVDVPALDAVLFLTPRNSQVDVVQSVGRVMRVAPGKKRGYVVLPVVIPAGIEPDKALDNNSTYQVVWQVLQALRSHDDRFDSMVNKMDLQAKPDTSRMEVIAVTKKIAPKTKALTTGTAQKAHSSYSLGKNSTPQTDNRQDPLPFEVGEIERAIYAKIVKKVGNRHHWEDWAGDIAKIAQTHITRITTILDNPENVQAREAFDQFATDLRSELNDSITQDEIIEMLAQHLITRPVFEALFSGHSFVSDNPMSKAMQSVLDALDRHSLHKETDRLESFYTSVRERASGIDTAYGRQKVIKELYDGFFQQAFPRLKDRLGIVYTPLEVVDFIIRSINDVLESEFGQTLGSEGVHIMDPFTGTGTFITRLLQSGLITKEQLLHKYKHELHANEIVLLAYYIASINIEATFADLMDGKYEPFEGICLTDTFRLSEPHDLIGSTLEDNNKRIRKQKRLDIRVIMGNPPYSIGQKSENDNNDNVNYPYLDERIRETYADQSDAGLSKGLYDSYVRAIRWASDRIGNCGVIGFVTNAGFLEKKTFDGLRKCLNDEFSAIYIFHLRGGIRAKAGDFAKREGGNVFDIMVAPAISILIKNPNAKEQKRILFHDIGDYLTRDQKLKRIEDLSSVSGLVEAGLWKNIIPDEHGDWLEQRDASFRKFISLGIKNSDETSLFSNFSLGVVTNRDAWCWNSSKKALETNLECMIGVYNSELARFNQEFSLFSKKEKEEVSGTFIDTDPTKISWTHNLKQDLCRNKKLFFSSENIITGVYRPFTCQWLYFNRRLNERVYQMPRLFPDAKASNLVICMNGIGSRNGTTVWMSNAIIDLNAFDAGSQCFPLFVYQESKTNSEHPDLLTNTPQTGVTKQDAITDEGLKHFQDAYPGQVITKEDLFYYVYGLLHSPEYRERYADTLRKELPRIPRVKTYDAFKAFSDAGRRLGEMHVNFDTQPIFQGVVIDTGNKNLTSEDYRVTQMKYGKGKDKTILHYNERITVTGIPLEAYDYVVNGKSALDWVVERQCVKTDKASGIVNDANDWAIDTMHNPRYPLELFLRVITISLETMKIVNNLPALDILEN</sequence>
<dbReference type="Pfam" id="PF04851">
    <property type="entry name" value="ResIII"/>
    <property type="match status" value="1"/>
</dbReference>
<dbReference type="PRINTS" id="PR00507">
    <property type="entry name" value="N12N6MTFRASE"/>
</dbReference>
<dbReference type="PATRIC" id="fig|438.15.peg.523"/>
<dbReference type="CDD" id="cd18785">
    <property type="entry name" value="SF2_C"/>
    <property type="match status" value="1"/>
</dbReference>
<dbReference type="Gene3D" id="3.40.1350.10">
    <property type="match status" value="1"/>
</dbReference>
<dbReference type="InterPro" id="IPR027417">
    <property type="entry name" value="P-loop_NTPase"/>
</dbReference>
<dbReference type="CDD" id="cd22333">
    <property type="entry name" value="LlaBIII_nuclease-like"/>
    <property type="match status" value="1"/>
</dbReference>
<dbReference type="Proteomes" id="UP000093796">
    <property type="component" value="Unassembled WGS sequence"/>
</dbReference>
<organism evidence="4 5">
    <name type="scientific">Acetobacter pasteurianus</name>
    <name type="common">Acetobacter turbidans</name>
    <dbReference type="NCBI Taxonomy" id="438"/>
    <lineage>
        <taxon>Bacteria</taxon>
        <taxon>Pseudomonadati</taxon>
        <taxon>Pseudomonadota</taxon>
        <taxon>Alphaproteobacteria</taxon>
        <taxon>Acetobacterales</taxon>
        <taxon>Acetobacteraceae</taxon>
        <taxon>Acetobacter</taxon>
    </lineage>
</organism>
<dbReference type="InterPro" id="IPR011856">
    <property type="entry name" value="tRNA_endonuc-like_dom_sf"/>
</dbReference>